<dbReference type="PANTHER" id="PTHR30290:SF9">
    <property type="entry name" value="OLIGOPEPTIDE-BINDING PROTEIN APPA"/>
    <property type="match status" value="1"/>
</dbReference>
<accession>A0A2U1E4M9</accession>
<protein>
    <submittedName>
        <fullName evidence="6">ABC-type transport system substrate-binding protein</fullName>
    </submittedName>
</protein>
<dbReference type="Gene3D" id="3.10.105.10">
    <property type="entry name" value="Dipeptide-binding Protein, Domain 3"/>
    <property type="match status" value="1"/>
</dbReference>
<dbReference type="InterPro" id="IPR000914">
    <property type="entry name" value="SBP_5_dom"/>
</dbReference>
<dbReference type="PIRSF" id="PIRSF002741">
    <property type="entry name" value="MppA"/>
    <property type="match status" value="1"/>
</dbReference>
<evidence type="ECO:0000256" key="3">
    <source>
        <dbReference type="ARBA" id="ARBA00022729"/>
    </source>
</evidence>
<evidence type="ECO:0000313" key="7">
    <source>
        <dbReference type="Proteomes" id="UP000245793"/>
    </source>
</evidence>
<feature type="chain" id="PRO_5039454046" evidence="4">
    <location>
        <begin position="22"/>
        <end position="522"/>
    </location>
</feature>
<dbReference type="GO" id="GO:0042597">
    <property type="term" value="C:periplasmic space"/>
    <property type="evidence" value="ECO:0007669"/>
    <property type="project" value="UniProtKB-ARBA"/>
</dbReference>
<proteinExistence type="inferred from homology"/>
<dbReference type="InterPro" id="IPR039424">
    <property type="entry name" value="SBP_5"/>
</dbReference>
<reference evidence="6 7" key="1">
    <citation type="submission" date="2018-04" db="EMBL/GenBank/DDBJ databases">
        <title>Genomic Encyclopedia of Type Strains, Phase IV (KMG-IV): sequencing the most valuable type-strain genomes for metagenomic binning, comparative biology and taxonomic classification.</title>
        <authorList>
            <person name="Goeker M."/>
        </authorList>
    </citation>
    <scope>NUCLEOTIDE SEQUENCE [LARGE SCALE GENOMIC DNA]</scope>
    <source>
        <strain evidence="6 7">DSM 20705</strain>
    </source>
</reference>
<dbReference type="GO" id="GO:0015833">
    <property type="term" value="P:peptide transport"/>
    <property type="evidence" value="ECO:0007669"/>
    <property type="project" value="TreeGrafter"/>
</dbReference>
<keyword evidence="3 4" id="KW-0732">Signal</keyword>
<dbReference type="AlphaFoldDB" id="A0A2U1E4M9"/>
<sequence>MRYRKILLLICCVLFILGCRGTEDVKKVDNEYGFLVAESGEVTIPLTPFDSLDPLTTSNMSYFYLCGLVYDGLYSLDKNYKPVRELVESEEIEGHSVILKLKDAVTFHDGSTLTAGDVITSLDHIKNAGKGAYFDLIRNPFNGELSLKAMALDNKTIKFTWDGPGPMLLEYLIFPIVKYKGNKQSMPLGTGPFKFDRYETKKAVYLSRYEYYYDEMPSITKVTGIVHEDEELIFTSLETGRINVSTAWTSEYGRFYNNDKFSADVFPGNKLTFMLLNPNGLLQDENLRKGICYAIDKDELIKNSVKDRGVKTSSFLNPKSYYSISINDETNPEKAQQIFSKNKPTFRLYFYWGDKEQLEVANNITAALKNAGAEVHIIDGEGEDFETYLQKVKDGNYDILISQMNTDIVPTYPIFLNSGIFPIVDEEFNHIISKIKNSYNSRDLVQINKELERYVLNKKVFVPLFFNQNAMIYSNQIISEYESNNIFPYKSLKRAYFTEKHDGKRIDEPEVKTDEKNADKTE</sequence>
<dbReference type="PROSITE" id="PS51257">
    <property type="entry name" value="PROKAR_LIPOPROTEIN"/>
    <property type="match status" value="1"/>
</dbReference>
<feature type="domain" description="Solute-binding protein family 5" evidence="5">
    <location>
        <begin position="82"/>
        <end position="414"/>
    </location>
</feature>
<evidence type="ECO:0000256" key="2">
    <source>
        <dbReference type="ARBA" id="ARBA00022448"/>
    </source>
</evidence>
<dbReference type="InterPro" id="IPR030678">
    <property type="entry name" value="Peptide/Ni-bd"/>
</dbReference>
<dbReference type="Proteomes" id="UP000245793">
    <property type="component" value="Unassembled WGS sequence"/>
</dbReference>
<dbReference type="Gene3D" id="3.40.190.10">
    <property type="entry name" value="Periplasmic binding protein-like II"/>
    <property type="match status" value="1"/>
</dbReference>
<dbReference type="EMBL" id="QEKV01000003">
    <property type="protein sequence ID" value="PVY94881.1"/>
    <property type="molecule type" value="Genomic_DNA"/>
</dbReference>
<comment type="similarity">
    <text evidence="1">Belongs to the bacterial solute-binding protein 5 family.</text>
</comment>
<evidence type="ECO:0000313" key="6">
    <source>
        <dbReference type="EMBL" id="PVY94881.1"/>
    </source>
</evidence>
<dbReference type="PANTHER" id="PTHR30290">
    <property type="entry name" value="PERIPLASMIC BINDING COMPONENT OF ABC TRANSPORTER"/>
    <property type="match status" value="1"/>
</dbReference>
<evidence type="ECO:0000256" key="1">
    <source>
        <dbReference type="ARBA" id="ARBA00005695"/>
    </source>
</evidence>
<organism evidence="6 7">
    <name type="scientific">Ezakiella coagulans</name>
    <dbReference type="NCBI Taxonomy" id="46507"/>
    <lineage>
        <taxon>Bacteria</taxon>
        <taxon>Bacillati</taxon>
        <taxon>Bacillota</taxon>
        <taxon>Tissierellia</taxon>
        <taxon>Ezakiella</taxon>
    </lineage>
</organism>
<dbReference type="SUPFAM" id="SSF53850">
    <property type="entry name" value="Periplasmic binding protein-like II"/>
    <property type="match status" value="1"/>
</dbReference>
<comment type="caution">
    <text evidence="6">The sequence shown here is derived from an EMBL/GenBank/DDBJ whole genome shotgun (WGS) entry which is preliminary data.</text>
</comment>
<keyword evidence="2" id="KW-0813">Transport</keyword>
<feature type="signal peptide" evidence="4">
    <location>
        <begin position="1"/>
        <end position="21"/>
    </location>
</feature>
<dbReference type="CDD" id="cd00995">
    <property type="entry name" value="PBP2_NikA_DppA_OppA_like"/>
    <property type="match status" value="1"/>
</dbReference>
<evidence type="ECO:0000259" key="5">
    <source>
        <dbReference type="Pfam" id="PF00496"/>
    </source>
</evidence>
<dbReference type="GO" id="GO:0043190">
    <property type="term" value="C:ATP-binding cassette (ABC) transporter complex"/>
    <property type="evidence" value="ECO:0007669"/>
    <property type="project" value="InterPro"/>
</dbReference>
<gene>
    <name evidence="6" type="ORF">C7381_103119</name>
</gene>
<evidence type="ECO:0000256" key="4">
    <source>
        <dbReference type="SAM" id="SignalP"/>
    </source>
</evidence>
<dbReference type="Pfam" id="PF00496">
    <property type="entry name" value="SBP_bac_5"/>
    <property type="match status" value="1"/>
</dbReference>
<dbReference type="RefSeq" id="WP_116479892.1">
    <property type="nucleotide sequence ID" value="NZ_QEKV01000003.1"/>
</dbReference>
<name>A0A2U1E4M9_9FIRM</name>
<dbReference type="GO" id="GO:1904680">
    <property type="term" value="F:peptide transmembrane transporter activity"/>
    <property type="evidence" value="ECO:0007669"/>
    <property type="project" value="TreeGrafter"/>
</dbReference>
<keyword evidence="7" id="KW-1185">Reference proteome</keyword>